<keyword evidence="5" id="KW-1185">Reference proteome</keyword>
<dbReference type="InterPro" id="IPR009057">
    <property type="entry name" value="Homeodomain-like_sf"/>
</dbReference>
<comment type="caution">
    <text evidence="4">The sequence shown here is derived from an EMBL/GenBank/DDBJ whole genome shotgun (WGS) entry which is preliminary data.</text>
</comment>
<dbReference type="Gene3D" id="1.10.10.60">
    <property type="entry name" value="Homeodomain-like"/>
    <property type="match status" value="1"/>
</dbReference>
<evidence type="ECO:0000256" key="1">
    <source>
        <dbReference type="ARBA" id="ARBA00023015"/>
    </source>
</evidence>
<keyword evidence="1" id="KW-0805">Transcription regulation</keyword>
<evidence type="ECO:0000313" key="5">
    <source>
        <dbReference type="Proteomes" id="UP000248616"/>
    </source>
</evidence>
<protein>
    <submittedName>
        <fullName evidence="4">AraC family transcriptional regulator</fullName>
    </submittedName>
</protein>
<proteinExistence type="predicted"/>
<name>A0A2W7CAN4_9HYPH</name>
<dbReference type="Proteomes" id="UP000248616">
    <property type="component" value="Unassembled WGS sequence"/>
</dbReference>
<dbReference type="CDD" id="cd03137">
    <property type="entry name" value="GATase1_AraC_1"/>
    <property type="match status" value="1"/>
</dbReference>
<dbReference type="GO" id="GO:0003700">
    <property type="term" value="F:DNA-binding transcription factor activity"/>
    <property type="evidence" value="ECO:0007669"/>
    <property type="project" value="InterPro"/>
</dbReference>
<dbReference type="EMBL" id="MZXV01000012">
    <property type="protein sequence ID" value="PZV40145.1"/>
    <property type="molecule type" value="Genomic_DNA"/>
</dbReference>
<gene>
    <name evidence="4" type="ORF">B5V02_02280</name>
</gene>
<dbReference type="Pfam" id="PF01965">
    <property type="entry name" value="DJ-1_PfpI"/>
    <property type="match status" value="1"/>
</dbReference>
<dbReference type="InterPro" id="IPR018060">
    <property type="entry name" value="HTH_AraC"/>
</dbReference>
<keyword evidence="2" id="KW-0804">Transcription</keyword>
<dbReference type="PANTHER" id="PTHR43130">
    <property type="entry name" value="ARAC-FAMILY TRANSCRIPTIONAL REGULATOR"/>
    <property type="match status" value="1"/>
</dbReference>
<evidence type="ECO:0000259" key="3">
    <source>
        <dbReference type="PROSITE" id="PS01124"/>
    </source>
</evidence>
<dbReference type="InterPro" id="IPR052158">
    <property type="entry name" value="INH-QAR"/>
</dbReference>
<dbReference type="PROSITE" id="PS01124">
    <property type="entry name" value="HTH_ARAC_FAMILY_2"/>
    <property type="match status" value="1"/>
</dbReference>
<dbReference type="InterPro" id="IPR029062">
    <property type="entry name" value="Class_I_gatase-like"/>
</dbReference>
<dbReference type="SUPFAM" id="SSF52317">
    <property type="entry name" value="Class I glutamine amidotransferase-like"/>
    <property type="match status" value="1"/>
</dbReference>
<dbReference type="Gene3D" id="3.40.50.880">
    <property type="match status" value="1"/>
</dbReference>
<dbReference type="AlphaFoldDB" id="A0A2W7CAN4"/>
<organism evidence="4 5">
    <name type="scientific">Mesorhizobium kowhaii</name>
    <dbReference type="NCBI Taxonomy" id="1300272"/>
    <lineage>
        <taxon>Bacteria</taxon>
        <taxon>Pseudomonadati</taxon>
        <taxon>Pseudomonadota</taxon>
        <taxon>Alphaproteobacteria</taxon>
        <taxon>Hyphomicrobiales</taxon>
        <taxon>Phyllobacteriaceae</taxon>
        <taxon>Mesorhizobium</taxon>
    </lineage>
</organism>
<dbReference type="PANTHER" id="PTHR43130:SF3">
    <property type="entry name" value="HTH-TYPE TRANSCRIPTIONAL REGULATOR RV1931C"/>
    <property type="match status" value="1"/>
</dbReference>
<sequence>MGLDLQRSVWLVVFPGFELLDLSGPLCAFNLATFAHGAKYECSVVSAGGDLVNCSSGFAVMTKRAVRSRPPDTLVVVGTPHGELVCGNPETVQLIRSCASKVRRVASICTGSFVLAAAGLLDGRQATTHWRFAGRLRTSFPKVRVAEDNIFVRDGQVWTSAGITSGIDLALALIEDDFGAEVSKGTARDMVVYHRRRGGQSQFSTILELEPTSERIGHVLSFAREHLFEALSVDRLAEIAGMSPRQFARIFRKETGDTPAHAIERLRVEAAFPQIQNGFESIEVVARNVGFRDMERMRRAFIRIFGLPPQSLRRTARVNKS</sequence>
<dbReference type="SUPFAM" id="SSF46689">
    <property type="entry name" value="Homeodomain-like"/>
    <property type="match status" value="2"/>
</dbReference>
<dbReference type="SMART" id="SM00342">
    <property type="entry name" value="HTH_ARAC"/>
    <property type="match status" value="1"/>
</dbReference>
<feature type="domain" description="HTH araC/xylS-type" evidence="3">
    <location>
        <begin position="217"/>
        <end position="315"/>
    </location>
</feature>
<evidence type="ECO:0000313" key="4">
    <source>
        <dbReference type="EMBL" id="PZV40145.1"/>
    </source>
</evidence>
<dbReference type="GO" id="GO:0043565">
    <property type="term" value="F:sequence-specific DNA binding"/>
    <property type="evidence" value="ECO:0007669"/>
    <property type="project" value="InterPro"/>
</dbReference>
<accession>A0A2W7CAN4</accession>
<dbReference type="InterPro" id="IPR002818">
    <property type="entry name" value="DJ-1/PfpI"/>
</dbReference>
<dbReference type="Pfam" id="PF12833">
    <property type="entry name" value="HTH_18"/>
    <property type="match status" value="1"/>
</dbReference>
<evidence type="ECO:0000256" key="2">
    <source>
        <dbReference type="ARBA" id="ARBA00023163"/>
    </source>
</evidence>
<reference evidence="5" key="1">
    <citation type="submission" date="2017-03" db="EMBL/GenBank/DDBJ databases">
        <authorList>
            <person name="Safronova V.I."/>
            <person name="Sazanova A.L."/>
            <person name="Chirak E.R."/>
        </authorList>
    </citation>
    <scope>NUCLEOTIDE SEQUENCE [LARGE SCALE GENOMIC DNA]</scope>
    <source>
        <strain evidence="5">Ach-343</strain>
    </source>
</reference>